<keyword evidence="1" id="KW-0732">Signal</keyword>
<dbReference type="WBParaSite" id="PSAMB.scaffold8538size6110.g31524.t1">
    <property type="protein sequence ID" value="PSAMB.scaffold8538size6110.g31524.t1"/>
    <property type="gene ID" value="PSAMB.scaffold8538size6110.g31524"/>
</dbReference>
<dbReference type="AlphaFoldDB" id="A0A914XJM6"/>
<evidence type="ECO:0000256" key="1">
    <source>
        <dbReference type="SAM" id="SignalP"/>
    </source>
</evidence>
<accession>A0A914XJM6</accession>
<sequence length="205" mass="22487">MDGFTWLLLSWLAVGAFCYFVLQKLGATDSTASPTAPGSGAEKTATVTSTTTTYAQYSDDGPSLVHRPSPGVRHDYSNHQPPRLNIDTSFGSHSGGAGHDKWVNDFIAWLFNNYKGAPEAANAWLRSLNDASKKVTAPTSCEVLFESFGDHSTVHDAPKLRNIRVEPGPRDHLTFRSEVTVPEVRLKLVSSQRLHDRLLVSNYDA</sequence>
<reference evidence="3" key="1">
    <citation type="submission" date="2022-11" db="UniProtKB">
        <authorList>
            <consortium name="WormBaseParasite"/>
        </authorList>
    </citation>
    <scope>IDENTIFICATION</scope>
</reference>
<dbReference type="InterPro" id="IPR039934">
    <property type="entry name" value="C2CD2/C2CD2L"/>
</dbReference>
<evidence type="ECO:0000313" key="2">
    <source>
        <dbReference type="Proteomes" id="UP000887566"/>
    </source>
</evidence>
<evidence type="ECO:0000313" key="3">
    <source>
        <dbReference type="WBParaSite" id="PSAMB.scaffold8538size6110.g31524.t1"/>
    </source>
</evidence>
<keyword evidence="2" id="KW-1185">Reference proteome</keyword>
<dbReference type="Proteomes" id="UP000887566">
    <property type="component" value="Unplaced"/>
</dbReference>
<dbReference type="PANTHER" id="PTHR21119">
    <property type="entry name" value="C2 DOMAIN-CONTAINING PROTEIN"/>
    <property type="match status" value="1"/>
</dbReference>
<feature type="signal peptide" evidence="1">
    <location>
        <begin position="1"/>
        <end position="18"/>
    </location>
</feature>
<protein>
    <submittedName>
        <fullName evidence="3">Uncharacterized protein</fullName>
    </submittedName>
</protein>
<dbReference type="PANTHER" id="PTHR21119:SF5">
    <property type="entry name" value="C2 DOMAIN-CONTAINING PROTEIN"/>
    <property type="match status" value="1"/>
</dbReference>
<organism evidence="2 3">
    <name type="scientific">Plectus sambesii</name>
    <dbReference type="NCBI Taxonomy" id="2011161"/>
    <lineage>
        <taxon>Eukaryota</taxon>
        <taxon>Metazoa</taxon>
        <taxon>Ecdysozoa</taxon>
        <taxon>Nematoda</taxon>
        <taxon>Chromadorea</taxon>
        <taxon>Plectida</taxon>
        <taxon>Plectina</taxon>
        <taxon>Plectoidea</taxon>
        <taxon>Plectidae</taxon>
        <taxon>Plectus</taxon>
    </lineage>
</organism>
<name>A0A914XJM6_9BILA</name>
<proteinExistence type="predicted"/>
<feature type="chain" id="PRO_5038104337" evidence="1">
    <location>
        <begin position="19"/>
        <end position="205"/>
    </location>
</feature>